<dbReference type="GeneID" id="20236096"/>
<dbReference type="RefSeq" id="XP_009058013.1">
    <property type="nucleotide sequence ID" value="XM_009059765.1"/>
</dbReference>
<feature type="compositionally biased region" description="Basic and acidic residues" evidence="1">
    <location>
        <begin position="75"/>
        <end position="89"/>
    </location>
</feature>
<protein>
    <submittedName>
        <fullName evidence="2">Uncharacterized protein</fullName>
    </submittedName>
</protein>
<dbReference type="KEGG" id="lgi:LOTGIDRAFT_153751"/>
<sequence length="171" mass="19158">MKSPTYSDHSSFNESLNTSLQAAIGESSFSLMSNSGTQDSAEDLSMKISEQDELYREEQMFKSVKQEMDESGMSDDQHTDKQPTIHQAEDLEEVLEDENGEIDGYTNSSTSENNKWNFALDSKCKNTIDQHNNKTSSKTEDLKSDSEILENLGRFSHVSQDMVLSVPPSVV</sequence>
<reference evidence="2 3" key="1">
    <citation type="journal article" date="2013" name="Nature">
        <title>Insights into bilaterian evolution from three spiralian genomes.</title>
        <authorList>
            <person name="Simakov O."/>
            <person name="Marletaz F."/>
            <person name="Cho S.J."/>
            <person name="Edsinger-Gonzales E."/>
            <person name="Havlak P."/>
            <person name="Hellsten U."/>
            <person name="Kuo D.H."/>
            <person name="Larsson T."/>
            <person name="Lv J."/>
            <person name="Arendt D."/>
            <person name="Savage R."/>
            <person name="Osoegawa K."/>
            <person name="de Jong P."/>
            <person name="Grimwood J."/>
            <person name="Chapman J.A."/>
            <person name="Shapiro H."/>
            <person name="Aerts A."/>
            <person name="Otillar R.P."/>
            <person name="Terry A.Y."/>
            <person name="Boore J.L."/>
            <person name="Grigoriev I.V."/>
            <person name="Lindberg D.R."/>
            <person name="Seaver E.C."/>
            <person name="Weisblat D.A."/>
            <person name="Putnam N.H."/>
            <person name="Rokhsar D.S."/>
        </authorList>
    </citation>
    <scope>NUCLEOTIDE SEQUENCE [LARGE SCALE GENOMIC DNA]</scope>
</reference>
<proteinExistence type="predicted"/>
<gene>
    <name evidence="2" type="ORF">LOTGIDRAFT_153751</name>
</gene>
<accession>V4A8E2</accession>
<feature type="compositionally biased region" description="Basic and acidic residues" evidence="1">
    <location>
        <begin position="55"/>
        <end position="68"/>
    </location>
</feature>
<dbReference type="CTD" id="20236096"/>
<organism evidence="2 3">
    <name type="scientific">Lottia gigantea</name>
    <name type="common">Giant owl limpet</name>
    <dbReference type="NCBI Taxonomy" id="225164"/>
    <lineage>
        <taxon>Eukaryota</taxon>
        <taxon>Metazoa</taxon>
        <taxon>Spiralia</taxon>
        <taxon>Lophotrochozoa</taxon>
        <taxon>Mollusca</taxon>
        <taxon>Gastropoda</taxon>
        <taxon>Patellogastropoda</taxon>
        <taxon>Lottioidea</taxon>
        <taxon>Lottiidae</taxon>
        <taxon>Lottia</taxon>
    </lineage>
</organism>
<keyword evidence="3" id="KW-1185">Reference proteome</keyword>
<dbReference type="AlphaFoldDB" id="V4A8E2"/>
<dbReference type="HOGENOM" id="CLU_1564627_0_0_1"/>
<evidence type="ECO:0000313" key="3">
    <source>
        <dbReference type="Proteomes" id="UP000030746"/>
    </source>
</evidence>
<name>V4A8E2_LOTGI</name>
<dbReference type="EMBL" id="KB202283">
    <property type="protein sequence ID" value="ESO91315.1"/>
    <property type="molecule type" value="Genomic_DNA"/>
</dbReference>
<feature type="region of interest" description="Disordered" evidence="1">
    <location>
        <begin position="55"/>
        <end position="113"/>
    </location>
</feature>
<evidence type="ECO:0000256" key="1">
    <source>
        <dbReference type="SAM" id="MobiDB-lite"/>
    </source>
</evidence>
<feature type="compositionally biased region" description="Acidic residues" evidence="1">
    <location>
        <begin position="90"/>
        <end position="101"/>
    </location>
</feature>
<evidence type="ECO:0000313" key="2">
    <source>
        <dbReference type="EMBL" id="ESO91315.1"/>
    </source>
</evidence>
<dbReference type="Proteomes" id="UP000030746">
    <property type="component" value="Unassembled WGS sequence"/>
</dbReference>